<organism evidence="1 2">
    <name type="scientific">Bradyrhizobium retamae</name>
    <dbReference type="NCBI Taxonomy" id="1300035"/>
    <lineage>
        <taxon>Bacteria</taxon>
        <taxon>Pseudomonadati</taxon>
        <taxon>Pseudomonadota</taxon>
        <taxon>Alphaproteobacteria</taxon>
        <taxon>Hyphomicrobiales</taxon>
        <taxon>Nitrobacteraceae</taxon>
        <taxon>Bradyrhizobium</taxon>
    </lineage>
</organism>
<protein>
    <submittedName>
        <fullName evidence="1">Uncharacterized protein</fullName>
    </submittedName>
</protein>
<dbReference type="EMBL" id="LLYA01000115">
    <property type="protein sequence ID" value="KRR27048.1"/>
    <property type="molecule type" value="Genomic_DNA"/>
</dbReference>
<dbReference type="Proteomes" id="UP000052023">
    <property type="component" value="Unassembled WGS sequence"/>
</dbReference>
<proteinExistence type="predicted"/>
<keyword evidence="2" id="KW-1185">Reference proteome</keyword>
<sequence length="210" mass="24169">MSIPGSQTPQAILSSSNSFRIHYVPRPPAVQADAALAGIRLRNNGEFLEGTETGTIRSLKGFQREYHKVPNRLSDSAGGWCNRLLADTVAEELQTLYQHTREVLGLKRKDLRKEEDTLDAPAFRYIVETGQNPEEPSEYYITRRLELRQGWPAHREALEQLFNDEFQQLVVEFESMEDSFDDLVDRLEETRLLSYVLNRLPPAPWKPWPA</sequence>
<gene>
    <name evidence="1" type="ORF">CQ13_39745</name>
</gene>
<dbReference type="AlphaFoldDB" id="A0A0R3N3I3"/>
<evidence type="ECO:0000313" key="2">
    <source>
        <dbReference type="Proteomes" id="UP000052023"/>
    </source>
</evidence>
<name>A0A0R3N3I3_9BRAD</name>
<reference evidence="1 2" key="1">
    <citation type="submission" date="2014-03" db="EMBL/GenBank/DDBJ databases">
        <title>Bradyrhizobium valentinum sp. nov., isolated from effective nodules of Lupinus mariae-josephae, a lupine endemic of basic-lime soils in Eastern Spain.</title>
        <authorList>
            <person name="Duran D."/>
            <person name="Rey L."/>
            <person name="Navarro A."/>
            <person name="Busquets A."/>
            <person name="Imperial J."/>
            <person name="Ruiz-Argueso T."/>
        </authorList>
    </citation>
    <scope>NUCLEOTIDE SEQUENCE [LARGE SCALE GENOMIC DNA]</scope>
    <source>
        <strain evidence="1 2">Ro19</strain>
    </source>
</reference>
<evidence type="ECO:0000313" key="1">
    <source>
        <dbReference type="EMBL" id="KRR27048.1"/>
    </source>
</evidence>
<comment type="caution">
    <text evidence="1">The sequence shown here is derived from an EMBL/GenBank/DDBJ whole genome shotgun (WGS) entry which is preliminary data.</text>
</comment>
<accession>A0A0R3N3I3</accession>